<evidence type="ECO:0000256" key="1">
    <source>
        <dbReference type="ARBA" id="ARBA00000213"/>
    </source>
</evidence>
<dbReference type="InterPro" id="IPR013824">
    <property type="entry name" value="Topo_IA_cen_sub1"/>
</dbReference>
<dbReference type="GO" id="GO:0003677">
    <property type="term" value="F:DNA binding"/>
    <property type="evidence" value="ECO:0007669"/>
    <property type="project" value="UniProtKB-KW"/>
</dbReference>
<evidence type="ECO:0000256" key="3">
    <source>
        <dbReference type="ARBA" id="ARBA00012891"/>
    </source>
</evidence>
<dbReference type="GO" id="GO:0043597">
    <property type="term" value="C:cytoplasmic replication fork"/>
    <property type="evidence" value="ECO:0007669"/>
    <property type="project" value="TreeGrafter"/>
</dbReference>
<dbReference type="GO" id="GO:0006265">
    <property type="term" value="P:DNA topological change"/>
    <property type="evidence" value="ECO:0007669"/>
    <property type="project" value="InterPro"/>
</dbReference>
<evidence type="ECO:0000256" key="6">
    <source>
        <dbReference type="ARBA" id="ARBA00023235"/>
    </source>
</evidence>
<dbReference type="InterPro" id="IPR023405">
    <property type="entry name" value="Topo_IA_core_domain"/>
</dbReference>
<evidence type="ECO:0000256" key="10">
    <source>
        <dbReference type="ARBA" id="ARBA00032877"/>
    </source>
</evidence>
<dbReference type="InterPro" id="IPR003602">
    <property type="entry name" value="Topo_IA_DNA-bd_dom"/>
</dbReference>
<gene>
    <name evidence="12" type="ORF">SAMN02910417_00614</name>
</gene>
<dbReference type="PRINTS" id="PR00417">
    <property type="entry name" value="PRTPISMRASEI"/>
</dbReference>
<dbReference type="GO" id="GO:0006281">
    <property type="term" value="P:DNA repair"/>
    <property type="evidence" value="ECO:0007669"/>
    <property type="project" value="TreeGrafter"/>
</dbReference>
<reference evidence="12 13" key="1">
    <citation type="submission" date="2016-10" db="EMBL/GenBank/DDBJ databases">
        <authorList>
            <person name="de Groot N.N."/>
        </authorList>
    </citation>
    <scope>NUCLEOTIDE SEQUENCE [LARGE SCALE GENOMIC DNA]</scope>
    <source>
        <strain evidence="12 13">DSM 3217</strain>
    </source>
</reference>
<keyword evidence="13" id="KW-1185">Reference proteome</keyword>
<dbReference type="STRING" id="1732.SAMN02910417_00614"/>
<dbReference type="SMART" id="SM00436">
    <property type="entry name" value="TOP1Bc"/>
    <property type="match status" value="1"/>
</dbReference>
<dbReference type="RefSeq" id="WP_090172587.1">
    <property type="nucleotide sequence ID" value="NZ_FMXR01000006.1"/>
</dbReference>
<dbReference type="GO" id="GO:0006310">
    <property type="term" value="P:DNA recombination"/>
    <property type="evidence" value="ECO:0007669"/>
    <property type="project" value="TreeGrafter"/>
</dbReference>
<accession>A0A1G6AK58</accession>
<dbReference type="AlphaFoldDB" id="A0A1G6AK58"/>
<dbReference type="EC" id="5.6.2.1" evidence="3"/>
<evidence type="ECO:0000256" key="4">
    <source>
        <dbReference type="ARBA" id="ARBA00023029"/>
    </source>
</evidence>
<dbReference type="OrthoDB" id="9803554at2"/>
<dbReference type="InterPro" id="IPR023406">
    <property type="entry name" value="Topo_IA_AS"/>
</dbReference>
<dbReference type="InterPro" id="IPR013826">
    <property type="entry name" value="Topo_IA_cen_sub3"/>
</dbReference>
<dbReference type="InterPro" id="IPR025589">
    <property type="entry name" value="Toprim_C_rpt"/>
</dbReference>
<dbReference type="Pfam" id="PF13342">
    <property type="entry name" value="Toprim_Crpt"/>
    <property type="match status" value="5"/>
</dbReference>
<dbReference type="PANTHER" id="PTHR11390">
    <property type="entry name" value="PROKARYOTIC DNA TOPOISOMERASE"/>
    <property type="match status" value="1"/>
</dbReference>
<evidence type="ECO:0000313" key="12">
    <source>
        <dbReference type="EMBL" id="SDB08765.1"/>
    </source>
</evidence>
<dbReference type="Gene3D" id="1.10.290.10">
    <property type="entry name" value="Topoisomerase I, domain 4"/>
    <property type="match status" value="1"/>
</dbReference>
<dbReference type="InterPro" id="IPR013825">
    <property type="entry name" value="Topo_IA_cen_sub2"/>
</dbReference>
<keyword evidence="4" id="KW-0799">Topoisomerase</keyword>
<dbReference type="PANTHER" id="PTHR11390:SF21">
    <property type="entry name" value="DNA TOPOISOMERASE 3-ALPHA"/>
    <property type="match status" value="1"/>
</dbReference>
<dbReference type="EMBL" id="FMXR01000006">
    <property type="protein sequence ID" value="SDB08765.1"/>
    <property type="molecule type" value="Genomic_DNA"/>
</dbReference>
<dbReference type="CDD" id="cd00186">
    <property type="entry name" value="TOP1Ac"/>
    <property type="match status" value="1"/>
</dbReference>
<dbReference type="Pfam" id="PF01751">
    <property type="entry name" value="Toprim"/>
    <property type="match status" value="1"/>
</dbReference>
<dbReference type="InterPro" id="IPR034144">
    <property type="entry name" value="TOPRIM_TopoIII"/>
</dbReference>
<comment type="catalytic activity">
    <reaction evidence="1">
        <text>ATP-independent breakage of single-stranded DNA, followed by passage and rejoining.</text>
        <dbReference type="EC" id="5.6.2.1"/>
    </reaction>
</comment>
<dbReference type="GO" id="GO:0003917">
    <property type="term" value="F:DNA topoisomerase type I (single strand cut, ATP-independent) activity"/>
    <property type="evidence" value="ECO:0007669"/>
    <property type="project" value="UniProtKB-EC"/>
</dbReference>
<dbReference type="InterPro" id="IPR003601">
    <property type="entry name" value="Topo_IA_2"/>
</dbReference>
<dbReference type="SUPFAM" id="SSF56712">
    <property type="entry name" value="Prokaryotic type I DNA topoisomerase"/>
    <property type="match status" value="1"/>
</dbReference>
<protein>
    <recommendedName>
        <fullName evidence="3">DNA topoisomerase</fullName>
        <ecNumber evidence="3">5.6.2.1</ecNumber>
    </recommendedName>
    <alternativeName>
        <fullName evidence="10">Omega-protein</fullName>
    </alternativeName>
    <alternativeName>
        <fullName evidence="9">Relaxing enzyme</fullName>
    </alternativeName>
    <alternativeName>
        <fullName evidence="7">Swivelase</fullName>
    </alternativeName>
    <alternativeName>
        <fullName evidence="8">Untwisting enzyme</fullName>
    </alternativeName>
</protein>
<dbReference type="PROSITE" id="PS00396">
    <property type="entry name" value="TOPO_IA_1"/>
    <property type="match status" value="1"/>
</dbReference>
<dbReference type="Gene3D" id="3.40.50.140">
    <property type="match status" value="1"/>
</dbReference>
<dbReference type="PROSITE" id="PS52039">
    <property type="entry name" value="TOPO_IA_2"/>
    <property type="match status" value="1"/>
</dbReference>
<proteinExistence type="inferred from homology"/>
<dbReference type="Pfam" id="PF01131">
    <property type="entry name" value="Topoisom_bac"/>
    <property type="match status" value="1"/>
</dbReference>
<dbReference type="CDD" id="cd03362">
    <property type="entry name" value="TOPRIM_TopoIA_TopoIII"/>
    <property type="match status" value="1"/>
</dbReference>
<keyword evidence="5" id="KW-0238">DNA-binding</keyword>
<sequence length="1175" mass="132786">MSRKLIITEKPSAARDYARVLKVPSNAGRNYMENDQYVITWCYGHLVELVYPEVYDEKYKKWRLEDLPFWPESYKYGVIQSSAQQYETIHRFLHDEEIDTVYWAGDSGKEGQTIEENIRMLGGVREGMVELRVWLDSLTDEEIFKGLKEARPMSEYDNLAKSGIMRTIEDYSIGINFSRALSVKYGRMLNDAAATTRYSAIAIGRVMTCVLGMVVQREREIRNFVETPFYRVLGNFDDASFDAEWKTIEGSAYFESPLLYKENGFNEEKDALVLIETLENKEAKIKKREISTSKKRAPLLFNLTELQLECSKRFKINPAKTLEIAQSLYEKKFTTYPRTDARVLSTAIAKEIYKNLNRLKSYEPTGECVEKIINQKMYIDIIKPPFTDDSKVTDHYAIIPTGQTSGLEKLSSVERSVYDLIVRRFLSIFYPPAEYTNVKLEIEIEQEHFFASTKILEKPGYMEIAGIANEKKKEDDGEKFSPEKFLAFVKDAAVGDLVKVNGFRIKEGKTSPPKRYTGGTLASAMEHAGNLIEDEKLREQIKNSGIGTSATRAGIIQKLIDIKYLHEHPKTQIITPEKIGEMIYEVVALTIPSLLSPKMTASWEKGLEGIVNGSVDYEEYRDKLKAFIINETNKMIGADYTNQLAVRFHPFTGKEAKGIATRKPLGVKCPVCGGELTTTAFGYGCSNYFDEKTKCRFSIGQIAGVSLEEEDFIDLINNGRTGIIDGFVSKNKSKFKAVLKLVKDEDGKVQVQFDFSENPIEYVEDLKCPICNGRLVKTGYGVSCEQRMGEHKQCTFSVGEIAGRKLTTDELKSLLMDGKTQILSGFKSKSKKNFKARLVLKDDEENKKTIVFDFDGIEPDKLEGVCCPDCGGEILIRNSGFGCANFSSTDPNSCKFYIGKIANKVIPQARVLELLKEGRTKTIRGFKSKAGKNFDACLELKKNEEGKSEIVFDFEHVEAKVLKDVQCPICGGDIVKTSFGYGCSNYNRENEAESCRFNIGKIAGVKIKDAQIIQLLREGITDVICGFKSKKGIEFKARLCLGKDEHGKVNGIKFVFEDLDEHLEGVKCPKCGGEIIKNDWGYKCLNNIKEREDACDFFVGKVAGLELSKEQFVKLIMEKRTDVLKGFTSKTGSLFDARLIFDENYHVVFDFDNNNTANEPAKEEKDGTVQNKESL</sequence>
<comment type="similarity">
    <text evidence="2">Belongs to the type IA topoisomerase family.</text>
</comment>
<dbReference type="Gene3D" id="2.70.20.10">
    <property type="entry name" value="Topoisomerase I, domain 3"/>
    <property type="match status" value="1"/>
</dbReference>
<name>A0A1G6AK58_EUBOX</name>
<dbReference type="SMART" id="SM00437">
    <property type="entry name" value="TOP1Ac"/>
    <property type="match status" value="1"/>
</dbReference>
<dbReference type="InterPro" id="IPR006171">
    <property type="entry name" value="TOPRIM_dom"/>
</dbReference>
<dbReference type="SMART" id="SM00493">
    <property type="entry name" value="TOPRIM"/>
    <property type="match status" value="1"/>
</dbReference>
<evidence type="ECO:0000256" key="2">
    <source>
        <dbReference type="ARBA" id="ARBA00009446"/>
    </source>
</evidence>
<dbReference type="Gene3D" id="1.10.460.10">
    <property type="entry name" value="Topoisomerase I, domain 2"/>
    <property type="match status" value="1"/>
</dbReference>
<organism evidence="12 13">
    <name type="scientific">Eubacterium oxidoreducens</name>
    <dbReference type="NCBI Taxonomy" id="1732"/>
    <lineage>
        <taxon>Bacteria</taxon>
        <taxon>Bacillati</taxon>
        <taxon>Bacillota</taxon>
        <taxon>Clostridia</taxon>
        <taxon>Eubacteriales</taxon>
        <taxon>Eubacteriaceae</taxon>
        <taxon>Eubacterium</taxon>
    </lineage>
</organism>
<feature type="domain" description="Topo IA-type catalytic" evidence="11">
    <location>
        <begin position="156"/>
        <end position="632"/>
    </location>
</feature>
<keyword evidence="6 12" id="KW-0413">Isomerase</keyword>
<evidence type="ECO:0000256" key="8">
    <source>
        <dbReference type="ARBA" id="ARBA00031985"/>
    </source>
</evidence>
<evidence type="ECO:0000256" key="5">
    <source>
        <dbReference type="ARBA" id="ARBA00023125"/>
    </source>
</evidence>
<dbReference type="Proteomes" id="UP000199228">
    <property type="component" value="Unassembled WGS sequence"/>
</dbReference>
<evidence type="ECO:0000259" key="11">
    <source>
        <dbReference type="PROSITE" id="PS52039"/>
    </source>
</evidence>
<dbReference type="InterPro" id="IPR000380">
    <property type="entry name" value="Topo_IA"/>
</dbReference>
<evidence type="ECO:0000256" key="7">
    <source>
        <dbReference type="ARBA" id="ARBA00030003"/>
    </source>
</evidence>
<evidence type="ECO:0000256" key="9">
    <source>
        <dbReference type="ARBA" id="ARBA00032235"/>
    </source>
</evidence>
<evidence type="ECO:0000313" key="13">
    <source>
        <dbReference type="Proteomes" id="UP000199228"/>
    </source>
</evidence>
<dbReference type="InterPro" id="IPR013497">
    <property type="entry name" value="Topo_IA_cen"/>
</dbReference>